<evidence type="ECO:0000313" key="1">
    <source>
        <dbReference type="EMBL" id="NHB91823.1"/>
    </source>
</evidence>
<dbReference type="Proteomes" id="UP000591844">
    <property type="component" value="Unassembled WGS sequence"/>
</dbReference>
<keyword evidence="2" id="KW-1185">Reference proteome</keyword>
<organism evidence="1 2">
    <name type="scientific">Photorhabdus cinerea</name>
    <dbReference type="NCBI Taxonomy" id="471575"/>
    <lineage>
        <taxon>Bacteria</taxon>
        <taxon>Pseudomonadati</taxon>
        <taxon>Pseudomonadota</taxon>
        <taxon>Gammaproteobacteria</taxon>
        <taxon>Enterobacterales</taxon>
        <taxon>Morganellaceae</taxon>
        <taxon>Photorhabdus</taxon>
    </lineage>
</organism>
<dbReference type="RefSeq" id="WP_166303962.1">
    <property type="nucleotide sequence ID" value="NZ_CAWPIB010000005.1"/>
</dbReference>
<dbReference type="EMBL" id="PUJW01000005">
    <property type="protein sequence ID" value="NHB91823.1"/>
    <property type="molecule type" value="Genomic_DNA"/>
</dbReference>
<evidence type="ECO:0000313" key="2">
    <source>
        <dbReference type="Proteomes" id="UP000591844"/>
    </source>
</evidence>
<gene>
    <name evidence="1" type="ORF">C5469_06555</name>
</gene>
<protein>
    <submittedName>
        <fullName evidence="1">Uncharacterized protein</fullName>
    </submittedName>
</protein>
<name>A0A7X5QCJ0_9GAMM</name>
<comment type="caution">
    <text evidence="1">The sequence shown here is derived from an EMBL/GenBank/DDBJ whole genome shotgun (WGS) entry which is preliminary data.</text>
</comment>
<sequence>MYIKVFRIRHESIHQAYCCSNIDFIAAICSGVGRRVAMATDGGSLWLEILYWITDTFAEPWGLSDFSIFYFLVIIIPYSGQTGNNIGCGCCRGAFSGTENKDIN</sequence>
<dbReference type="AlphaFoldDB" id="A0A7X5QCJ0"/>
<proteinExistence type="predicted"/>
<accession>A0A7X5QCJ0</accession>
<reference evidence="1 2" key="1">
    <citation type="submission" date="2018-02" db="EMBL/GenBank/DDBJ databases">
        <authorList>
            <person name="Machado R.A."/>
        </authorList>
    </citation>
    <scope>NUCLEOTIDE SEQUENCE [LARGE SCALE GENOMIC DNA]</scope>
    <source>
        <strain evidence="1 2">DSM 19724</strain>
    </source>
</reference>